<name>A0A6V7QNC9_ANACO</name>
<feature type="region of interest" description="Disordered" evidence="1">
    <location>
        <begin position="1"/>
        <end position="26"/>
    </location>
</feature>
<dbReference type="GO" id="GO:0006887">
    <property type="term" value="P:exocytosis"/>
    <property type="evidence" value="ECO:0007669"/>
    <property type="project" value="TreeGrafter"/>
</dbReference>
<dbReference type="InterPro" id="IPR036322">
    <property type="entry name" value="WD40_repeat_dom_sf"/>
</dbReference>
<dbReference type="InterPro" id="IPR015943">
    <property type="entry name" value="WD40/YVTN_repeat-like_dom_sf"/>
</dbReference>
<gene>
    <name evidence="2" type="ORF">CB5_LOCUS27911</name>
</gene>
<dbReference type="PANTHER" id="PTHR10241:SF27">
    <property type="entry name" value="TRANSDUCIN_WD40 REPEAT-LIKE SUPERFAMILY PROTEIN"/>
    <property type="match status" value="1"/>
</dbReference>
<dbReference type="GO" id="GO:0019905">
    <property type="term" value="F:syntaxin binding"/>
    <property type="evidence" value="ECO:0007669"/>
    <property type="project" value="TreeGrafter"/>
</dbReference>
<evidence type="ECO:0000256" key="1">
    <source>
        <dbReference type="SAM" id="MobiDB-lite"/>
    </source>
</evidence>
<feature type="compositionally biased region" description="Pro residues" evidence="1">
    <location>
        <begin position="1"/>
        <end position="11"/>
    </location>
</feature>
<dbReference type="GO" id="GO:0005886">
    <property type="term" value="C:plasma membrane"/>
    <property type="evidence" value="ECO:0007669"/>
    <property type="project" value="TreeGrafter"/>
</dbReference>
<proteinExistence type="predicted"/>
<dbReference type="Gene3D" id="2.130.10.10">
    <property type="entry name" value="YVTN repeat-like/Quinoprotein amine dehydrogenase"/>
    <property type="match status" value="1"/>
</dbReference>
<dbReference type="EMBL" id="LR862137">
    <property type="protein sequence ID" value="CAD1844700.1"/>
    <property type="molecule type" value="Genomic_DNA"/>
</dbReference>
<reference evidence="2" key="1">
    <citation type="submission" date="2020-07" db="EMBL/GenBank/DDBJ databases">
        <authorList>
            <person name="Lin J."/>
        </authorList>
    </citation>
    <scope>NUCLEOTIDE SEQUENCE</scope>
</reference>
<dbReference type="GO" id="GO:0045159">
    <property type="term" value="F:myosin II binding"/>
    <property type="evidence" value="ECO:0007669"/>
    <property type="project" value="TreeGrafter"/>
</dbReference>
<protein>
    <submittedName>
        <fullName evidence="2">Uncharacterized protein</fullName>
    </submittedName>
</protein>
<sequence>MAYPSNPPPLLTIPSNTSSPSPPGMDISSCSGGITHKLCFSQMLQSPASSCRFGTLMQNGYVMCTSSMKKSPHSLYVGDHLGNISVLMLDYKQQHLVEMQYRIPFSESYGTTAEVGNETAVIYIMPQPMVESRSRVLIIFRDGLISLWDIQESKAVFVSGRSAPHSSHHEPKHVVSACWACTQGSKVVVGYSNGDLFLWAILFNSNQKYAPAKNKHEINAVPNIPLLKLNLGFKMDKIPIVSLRWVAGDGKTSRIYINGFFDDDTYLFQVLILNETTESRTIKLVLP</sequence>
<dbReference type="GO" id="GO:0006893">
    <property type="term" value="P:Golgi to plasma membrane transport"/>
    <property type="evidence" value="ECO:0007669"/>
    <property type="project" value="TreeGrafter"/>
</dbReference>
<accession>A0A6V7QNC9</accession>
<dbReference type="GO" id="GO:0005096">
    <property type="term" value="F:GTPase activator activity"/>
    <property type="evidence" value="ECO:0007669"/>
    <property type="project" value="TreeGrafter"/>
</dbReference>
<dbReference type="SUPFAM" id="SSF50978">
    <property type="entry name" value="WD40 repeat-like"/>
    <property type="match status" value="1"/>
</dbReference>
<organism evidence="2">
    <name type="scientific">Ananas comosus var. bracteatus</name>
    <name type="common">red pineapple</name>
    <dbReference type="NCBI Taxonomy" id="296719"/>
    <lineage>
        <taxon>Eukaryota</taxon>
        <taxon>Viridiplantae</taxon>
        <taxon>Streptophyta</taxon>
        <taxon>Embryophyta</taxon>
        <taxon>Tracheophyta</taxon>
        <taxon>Spermatophyta</taxon>
        <taxon>Magnoliopsida</taxon>
        <taxon>Liliopsida</taxon>
        <taxon>Poales</taxon>
        <taxon>Bromeliaceae</taxon>
        <taxon>Bromelioideae</taxon>
        <taxon>Ananas</taxon>
    </lineage>
</organism>
<dbReference type="GO" id="GO:0005737">
    <property type="term" value="C:cytoplasm"/>
    <property type="evidence" value="ECO:0007669"/>
    <property type="project" value="TreeGrafter"/>
</dbReference>
<dbReference type="AlphaFoldDB" id="A0A6V7QNC9"/>
<evidence type="ECO:0000313" key="2">
    <source>
        <dbReference type="EMBL" id="CAD1844700.1"/>
    </source>
</evidence>
<dbReference type="PANTHER" id="PTHR10241">
    <property type="entry name" value="LETHAL 2 GIANT LARVAE PROTEIN"/>
    <property type="match status" value="1"/>
</dbReference>